<accession>A0A7K1XV72</accession>
<name>A0A7K1XV72_9SPHI</name>
<organism evidence="1 2">
    <name type="scientific">Hufsiella ginkgonis</name>
    <dbReference type="NCBI Taxonomy" id="2695274"/>
    <lineage>
        <taxon>Bacteria</taxon>
        <taxon>Pseudomonadati</taxon>
        <taxon>Bacteroidota</taxon>
        <taxon>Sphingobacteriia</taxon>
        <taxon>Sphingobacteriales</taxon>
        <taxon>Sphingobacteriaceae</taxon>
        <taxon>Hufsiella</taxon>
    </lineage>
</organism>
<evidence type="ECO:0000313" key="2">
    <source>
        <dbReference type="Proteomes" id="UP000451233"/>
    </source>
</evidence>
<gene>
    <name evidence="1" type="ORF">GS398_03785</name>
</gene>
<proteinExistence type="predicted"/>
<evidence type="ECO:0000313" key="1">
    <source>
        <dbReference type="EMBL" id="MXV14406.1"/>
    </source>
</evidence>
<dbReference type="Proteomes" id="UP000451233">
    <property type="component" value="Unassembled WGS sequence"/>
</dbReference>
<dbReference type="AlphaFoldDB" id="A0A7K1XV72"/>
<comment type="caution">
    <text evidence="1">The sequence shown here is derived from an EMBL/GenBank/DDBJ whole genome shotgun (WGS) entry which is preliminary data.</text>
</comment>
<reference evidence="1 2" key="1">
    <citation type="submission" date="2019-11" db="EMBL/GenBank/DDBJ databases">
        <title>Pedobacter sp. HMF7056 Genome sequencing and assembly.</title>
        <authorList>
            <person name="Kang H."/>
            <person name="Kim H."/>
            <person name="Joh K."/>
        </authorList>
    </citation>
    <scope>NUCLEOTIDE SEQUENCE [LARGE SCALE GENOMIC DNA]</scope>
    <source>
        <strain evidence="1 2">HMF7056</strain>
    </source>
</reference>
<dbReference type="EMBL" id="WVHS01000001">
    <property type="protein sequence ID" value="MXV14406.1"/>
    <property type="molecule type" value="Genomic_DNA"/>
</dbReference>
<keyword evidence="2" id="KW-1185">Reference proteome</keyword>
<protein>
    <submittedName>
        <fullName evidence="1">Uncharacterized protein</fullName>
    </submittedName>
</protein>
<sequence>MKQLFFSVYDGGIQFSLYDRKTGKQDNSPVSPAHVTYNDIVAYFESVKQRVLDDVPPKVTVEQQIQDLHAKLSAGRIKAWVVRPGLMPIYGKIPGR</sequence>
<dbReference type="RefSeq" id="WP_160905380.1">
    <property type="nucleotide sequence ID" value="NZ_WVHS01000001.1"/>
</dbReference>